<organism evidence="2 3">
    <name type="scientific">Huso huso</name>
    <name type="common">Beluga</name>
    <name type="synonym">Acipenser huso</name>
    <dbReference type="NCBI Taxonomy" id="61971"/>
    <lineage>
        <taxon>Eukaryota</taxon>
        <taxon>Metazoa</taxon>
        <taxon>Chordata</taxon>
        <taxon>Craniata</taxon>
        <taxon>Vertebrata</taxon>
        <taxon>Euteleostomi</taxon>
        <taxon>Actinopterygii</taxon>
        <taxon>Chondrostei</taxon>
        <taxon>Acipenseriformes</taxon>
        <taxon>Acipenseridae</taxon>
        <taxon>Huso</taxon>
    </lineage>
</organism>
<keyword evidence="3" id="KW-1185">Reference proteome</keyword>
<dbReference type="Pfam" id="PF24764">
    <property type="entry name" value="rva_4"/>
    <property type="match status" value="1"/>
</dbReference>
<proteinExistence type="predicted"/>
<feature type="domain" description="Integrase core" evidence="1">
    <location>
        <begin position="22"/>
        <end position="107"/>
    </location>
</feature>
<gene>
    <name evidence="2" type="ORF">HHUSO_G9082</name>
</gene>
<accession>A0ABR0ZSM4</accession>
<dbReference type="Proteomes" id="UP001369086">
    <property type="component" value="Unassembled WGS sequence"/>
</dbReference>
<dbReference type="PANTHER" id="PTHR46791">
    <property type="entry name" value="EXPRESSED PROTEIN"/>
    <property type="match status" value="1"/>
</dbReference>
<dbReference type="EMBL" id="JAHFZB010000007">
    <property type="protein sequence ID" value="KAK6487798.1"/>
    <property type="molecule type" value="Genomic_DNA"/>
</dbReference>
<evidence type="ECO:0000313" key="3">
    <source>
        <dbReference type="Proteomes" id="UP001369086"/>
    </source>
</evidence>
<comment type="caution">
    <text evidence="2">The sequence shown here is derived from an EMBL/GenBank/DDBJ whole genome shotgun (WGS) entry which is preliminary data.</text>
</comment>
<name>A0ABR0ZSM4_HUSHU</name>
<reference evidence="2 3" key="1">
    <citation type="submission" date="2021-05" db="EMBL/GenBank/DDBJ databases">
        <authorList>
            <person name="Zahm M."/>
            <person name="Klopp C."/>
            <person name="Cabau C."/>
            <person name="Kuhl H."/>
            <person name="Suciu R."/>
            <person name="Ciorpac M."/>
            <person name="Holostenco D."/>
            <person name="Gessner J."/>
            <person name="Wuertz S."/>
            <person name="Hohne C."/>
            <person name="Stock M."/>
            <person name="Gislard M."/>
            <person name="Lluch J."/>
            <person name="Milhes M."/>
            <person name="Lampietro C."/>
            <person name="Lopez Roques C."/>
            <person name="Donnadieu C."/>
            <person name="Du K."/>
            <person name="Schartl M."/>
            <person name="Guiguen Y."/>
        </authorList>
    </citation>
    <scope>NUCLEOTIDE SEQUENCE [LARGE SCALE GENOMIC DNA]</scope>
    <source>
        <strain evidence="2">Hh-F2</strain>
        <tissue evidence="2">Blood</tissue>
    </source>
</reference>
<dbReference type="PANTHER" id="PTHR46791:SF13">
    <property type="entry name" value="CLR5 DOMAIN-CONTAINING PROTEIN"/>
    <property type="match status" value="1"/>
</dbReference>
<evidence type="ECO:0000313" key="2">
    <source>
        <dbReference type="EMBL" id="KAK6487798.1"/>
    </source>
</evidence>
<protein>
    <recommendedName>
        <fullName evidence="1">Integrase core domain-containing protein</fullName>
    </recommendedName>
</protein>
<sequence length="193" mass="22859">MENIHVEQMQRFLRRNASDRFAGHGSFVYGSSNHNQRIESFWGFVRKENAQFWMNLFQELKEEDQFTGDFLDKSLIQFCYMKLLQDELNTVAHIWNTHPIRAQRNRTTPHGRPLIMYTLPHLYGVADHLCPSSRDEILNCEEECLTRRNYPCDKTVFELCSLLMVERGLHPPGDIDQATHLYITLKEEIWNLL</sequence>
<evidence type="ECO:0000259" key="1">
    <source>
        <dbReference type="Pfam" id="PF24764"/>
    </source>
</evidence>
<dbReference type="InterPro" id="IPR058913">
    <property type="entry name" value="Integrase_dom_put"/>
</dbReference>